<dbReference type="Gene3D" id="1.10.10.10">
    <property type="entry name" value="Winged helix-like DNA-binding domain superfamily/Winged helix DNA-binding domain"/>
    <property type="match status" value="1"/>
</dbReference>
<keyword evidence="3" id="KW-1185">Reference proteome</keyword>
<reference evidence="2 3" key="1">
    <citation type="submission" date="2018-02" db="EMBL/GenBank/DDBJ databases">
        <title>Genomic Encyclopedia of Archaeal and Bacterial Type Strains, Phase II (KMG-II): from individual species to whole genera.</title>
        <authorList>
            <person name="Goeker M."/>
        </authorList>
    </citation>
    <scope>NUCLEOTIDE SEQUENCE [LARGE SCALE GENOMIC DNA]</scope>
    <source>
        <strain evidence="2 3">YU 961-1</strain>
    </source>
</reference>
<dbReference type="EMBL" id="PTIX01000002">
    <property type="protein sequence ID" value="PPK70214.1"/>
    <property type="molecule type" value="Genomic_DNA"/>
</dbReference>
<feature type="domain" description="Transcription regulator PadR N-terminal" evidence="1">
    <location>
        <begin position="33"/>
        <end position="76"/>
    </location>
</feature>
<dbReference type="OrthoDB" id="122286at2"/>
<evidence type="ECO:0000313" key="3">
    <source>
        <dbReference type="Proteomes" id="UP000239203"/>
    </source>
</evidence>
<dbReference type="InterPro" id="IPR036390">
    <property type="entry name" value="WH_DNA-bd_sf"/>
</dbReference>
<evidence type="ECO:0000259" key="1">
    <source>
        <dbReference type="Pfam" id="PF03551"/>
    </source>
</evidence>
<proteinExistence type="predicted"/>
<gene>
    <name evidence="2" type="ORF">CLV40_102125</name>
</gene>
<dbReference type="InterPro" id="IPR005149">
    <property type="entry name" value="Tscrpt_reg_PadR_N"/>
</dbReference>
<dbReference type="SUPFAM" id="SSF46785">
    <property type="entry name" value="Winged helix' DNA-binding domain"/>
    <property type="match status" value="1"/>
</dbReference>
<organism evidence="2 3">
    <name type="scientific">Actinokineospora auranticolor</name>
    <dbReference type="NCBI Taxonomy" id="155976"/>
    <lineage>
        <taxon>Bacteria</taxon>
        <taxon>Bacillati</taxon>
        <taxon>Actinomycetota</taxon>
        <taxon>Actinomycetes</taxon>
        <taxon>Pseudonocardiales</taxon>
        <taxon>Pseudonocardiaceae</taxon>
        <taxon>Actinokineospora</taxon>
    </lineage>
</organism>
<dbReference type="RefSeq" id="WP_104477029.1">
    <property type="nucleotide sequence ID" value="NZ_CP154825.1"/>
</dbReference>
<comment type="caution">
    <text evidence="2">The sequence shown here is derived from an EMBL/GenBank/DDBJ whole genome shotgun (WGS) entry which is preliminary data.</text>
</comment>
<dbReference type="InterPro" id="IPR036388">
    <property type="entry name" value="WH-like_DNA-bd_sf"/>
</dbReference>
<dbReference type="AlphaFoldDB" id="A0A2S6GYA8"/>
<protein>
    <submittedName>
        <fullName evidence="2">PadR family transcriptional regulator</fullName>
    </submittedName>
</protein>
<dbReference type="Pfam" id="PF03551">
    <property type="entry name" value="PadR"/>
    <property type="match status" value="1"/>
</dbReference>
<accession>A0A2S6GYA8</accession>
<dbReference type="Proteomes" id="UP000239203">
    <property type="component" value="Unassembled WGS sequence"/>
</dbReference>
<name>A0A2S6GYA8_9PSEU</name>
<sequence length="108" mass="12129">MTPQVRTVLAIFLANPDKEHFGLDLIAATGLLSGTVYPILARLERAGWLRSRTVELNHDNVGRRARRFFRLSPEGLTQASLAVETTERITEDRQAELRTRLLAEAQSS</sequence>
<evidence type="ECO:0000313" key="2">
    <source>
        <dbReference type="EMBL" id="PPK70214.1"/>
    </source>
</evidence>